<name>A0A7M1RSK4_9CAUD</name>
<dbReference type="KEGG" id="vg:65131198"/>
<evidence type="ECO:0000313" key="1">
    <source>
        <dbReference type="EMBL" id="QOR57266.1"/>
    </source>
</evidence>
<evidence type="ECO:0000313" key="2">
    <source>
        <dbReference type="Proteomes" id="UP000593734"/>
    </source>
</evidence>
<proteinExistence type="predicted"/>
<sequence>MTLNELIDDILLEARNNLITESEKLSRYLIELWIKTYRAYLLKQKLDKGEQLDLIFYLTIRMHLDKIEEDPGHVEYQGDKELPTLLGTKLTTSVITVKDAYGNIIQLGSETKMKFLRYRKYTCKDYIAYVKGNRIYVEGDANQLEYIDVEIIAEDPTEDKLCYNPDKDEYPLPAYMWGTVKLLIFTKDFLTMRLQVSDTTNDSKDDTLNVMNLNVNRSIRR</sequence>
<dbReference type="RefSeq" id="YP_010112718.1">
    <property type="nucleotide sequence ID" value="NC_055894.1"/>
</dbReference>
<dbReference type="Proteomes" id="UP000593734">
    <property type="component" value="Segment"/>
</dbReference>
<dbReference type="GeneID" id="65131198"/>
<keyword evidence="2" id="KW-1185">Reference proteome</keyword>
<accession>A0A7M1RSK4</accession>
<dbReference type="InterPro" id="IPR057878">
    <property type="entry name" value="CrAss_Ring_2"/>
</dbReference>
<dbReference type="Pfam" id="PF25702">
    <property type="entry name" value="CrAss_Ring_2"/>
    <property type="match status" value="1"/>
</dbReference>
<reference evidence="1 2" key="1">
    <citation type="submission" date="2020-07" db="EMBL/GenBank/DDBJ databases">
        <title>Taxonomic proposal: Crassvirales, a new order of highly abundant and diverse bacterial viruses.</title>
        <authorList>
            <person name="Shkoporov A.N."/>
            <person name="Stockdale S.R."/>
            <person name="Guerin E."/>
            <person name="Ross R.P."/>
            <person name="Hill C."/>
        </authorList>
    </citation>
    <scope>NUCLEOTIDE SEQUENCE [LARGE SCALE GENOMIC DNA]</scope>
</reference>
<protein>
    <submittedName>
        <fullName evidence="1">Uncharacterized protein</fullName>
    </submittedName>
</protein>
<organism evidence="1 2">
    <name type="scientific">uncultured phage cr6_1</name>
    <dbReference type="NCBI Taxonomy" id="2772085"/>
    <lineage>
        <taxon>Viruses</taxon>
        <taxon>Duplodnaviria</taxon>
        <taxon>Heunggongvirae</taxon>
        <taxon>Uroviricota</taxon>
        <taxon>Caudoviricetes</taxon>
        <taxon>Crassvirales</taxon>
        <taxon>Suoliviridae</taxon>
        <taxon>Bearivirinae</taxon>
        <taxon>Afonbuvirus</taxon>
        <taxon>Afonbuvirus faecalis</taxon>
    </lineage>
</organism>
<dbReference type="EMBL" id="MT774401">
    <property type="protein sequence ID" value="QOR57266.1"/>
    <property type="molecule type" value="Genomic_DNA"/>
</dbReference>